<dbReference type="PANTHER" id="PTHR31611">
    <property type="entry name" value="HIGH-AFFINITY NICKEL TRANSPORT PROTEIN NIC1"/>
    <property type="match status" value="1"/>
</dbReference>
<protein>
    <recommendedName>
        <fullName evidence="8">Nickel/cobalt efflux system</fullName>
    </recommendedName>
</protein>
<dbReference type="GO" id="GO:0012505">
    <property type="term" value="C:endomembrane system"/>
    <property type="evidence" value="ECO:0007669"/>
    <property type="project" value="UniProtKB-SubCell"/>
</dbReference>
<evidence type="ECO:0000256" key="6">
    <source>
        <dbReference type="ARBA" id="ARBA00022989"/>
    </source>
</evidence>
<evidence type="ECO:0000313" key="10">
    <source>
        <dbReference type="EMBL" id="CCA74971.1"/>
    </source>
</evidence>
<dbReference type="OrthoDB" id="5197598at2759"/>
<keyword evidence="5 8" id="KW-0812">Transmembrane</keyword>
<evidence type="ECO:0000256" key="9">
    <source>
        <dbReference type="SAM" id="MobiDB-lite"/>
    </source>
</evidence>
<proteinExistence type="inferred from homology"/>
<sequence>MSALLGFIKRSSKGCSIDRYRADSIGQTLVLPLNTNDGAIDNATRGLLNLGQLPTTCGLFFSLGHSTIVVVFIVAITISSDVYDKAGGFGKVGGIVGPAVSGSFLFVIGVVNSVILYRIIRDRRRIRRGLEPLRIGHHHASILVRILAPVTKIVDRPWKMYPVGLLFGLGFDTASSIALLAVSALAKQDIHGKHISSASIIILPLLFTAGMTIVDSLDSILMLYSYAGFPERGWSLIQVGGNPEKRREVSYHSSVASETMSTHSPVIEAEGGARSDSKFTPTEILIDEQAAGEVDNPGHDERREEEGSSYERPQWTTKDHSMSTLSILLTVISILLAFTYVPFSPVPFLHGGWHVDAAPCLGPNASVISPGKAY</sequence>
<dbReference type="Proteomes" id="UP000007148">
    <property type="component" value="Unassembled WGS sequence"/>
</dbReference>
<dbReference type="InterPro" id="IPR004688">
    <property type="entry name" value="Ni/Co_transpt"/>
</dbReference>
<evidence type="ECO:0000256" key="1">
    <source>
        <dbReference type="ARBA" id="ARBA00004127"/>
    </source>
</evidence>
<feature type="transmembrane region" description="Helical" evidence="8">
    <location>
        <begin position="57"/>
        <end position="79"/>
    </location>
</feature>
<comment type="subcellular location">
    <subcellularLocation>
        <location evidence="8">Cell membrane</location>
        <topology evidence="8">Multi-pass membrane protein</topology>
    </subcellularLocation>
    <subcellularLocation>
        <location evidence="1">Endomembrane system</location>
        <topology evidence="1">Multi-pass membrane protein</topology>
    </subcellularLocation>
</comment>
<dbReference type="eggNOG" id="ENOG502RIYK">
    <property type="taxonomic scope" value="Eukaryota"/>
</dbReference>
<evidence type="ECO:0000256" key="2">
    <source>
        <dbReference type="ARBA" id="ARBA00010892"/>
    </source>
</evidence>
<evidence type="ECO:0000313" key="11">
    <source>
        <dbReference type="Proteomes" id="UP000007148"/>
    </source>
</evidence>
<dbReference type="HOGENOM" id="CLU_036094_1_0_1"/>
<dbReference type="GO" id="GO:0005886">
    <property type="term" value="C:plasma membrane"/>
    <property type="evidence" value="ECO:0007669"/>
    <property type="project" value="UniProtKB-SubCell"/>
</dbReference>
<keyword evidence="4" id="KW-0533">Nickel</keyword>
<keyword evidence="6 8" id="KW-1133">Transmembrane helix</keyword>
<dbReference type="PANTHER" id="PTHR31611:SF0">
    <property type="entry name" value="HIGH-AFFINITY NICKEL TRANSPORT PROTEIN NIC1"/>
    <property type="match status" value="1"/>
</dbReference>
<evidence type="ECO:0000256" key="4">
    <source>
        <dbReference type="ARBA" id="ARBA00022596"/>
    </source>
</evidence>
<name>G4TUH8_SERID</name>
<feature type="compositionally biased region" description="Basic and acidic residues" evidence="9">
    <location>
        <begin position="296"/>
        <end position="306"/>
    </location>
</feature>
<dbReference type="AlphaFoldDB" id="G4TUH8"/>
<keyword evidence="11" id="KW-1185">Reference proteome</keyword>
<feature type="transmembrane region" description="Helical" evidence="8">
    <location>
        <begin position="322"/>
        <end position="343"/>
    </location>
</feature>
<dbReference type="GO" id="GO:0015099">
    <property type="term" value="F:nickel cation transmembrane transporter activity"/>
    <property type="evidence" value="ECO:0007669"/>
    <property type="project" value="UniProtKB-UniRule"/>
</dbReference>
<dbReference type="InParanoid" id="G4TUH8"/>
<comment type="similarity">
    <text evidence="2 8">Belongs to the NiCoT transporter (TC 2.A.52) family.</text>
</comment>
<gene>
    <name evidence="10" type="ORF">PIIN_08951</name>
</gene>
<accession>G4TUH8</accession>
<dbReference type="InterPro" id="IPR011541">
    <property type="entry name" value="Ni/Co_transpt_high_affinity"/>
</dbReference>
<dbReference type="STRING" id="1109443.G4TUH8"/>
<evidence type="ECO:0000256" key="8">
    <source>
        <dbReference type="RuleBase" id="RU362101"/>
    </source>
</evidence>
<evidence type="ECO:0000256" key="7">
    <source>
        <dbReference type="ARBA" id="ARBA00023136"/>
    </source>
</evidence>
<organism evidence="10 11">
    <name type="scientific">Serendipita indica (strain DSM 11827)</name>
    <name type="common">Root endophyte fungus</name>
    <name type="synonym">Piriformospora indica</name>
    <dbReference type="NCBI Taxonomy" id="1109443"/>
    <lineage>
        <taxon>Eukaryota</taxon>
        <taxon>Fungi</taxon>
        <taxon>Dikarya</taxon>
        <taxon>Basidiomycota</taxon>
        <taxon>Agaricomycotina</taxon>
        <taxon>Agaricomycetes</taxon>
        <taxon>Sebacinales</taxon>
        <taxon>Serendipitaceae</taxon>
        <taxon>Serendipita</taxon>
    </lineage>
</organism>
<comment type="caution">
    <text evidence="10">The sequence shown here is derived from an EMBL/GenBank/DDBJ whole genome shotgun (WGS) entry which is preliminary data.</text>
</comment>
<evidence type="ECO:0000256" key="3">
    <source>
        <dbReference type="ARBA" id="ARBA00022448"/>
    </source>
</evidence>
<reference evidence="10 11" key="1">
    <citation type="journal article" date="2011" name="PLoS Pathog.">
        <title>Endophytic Life Strategies Decoded by Genome and Transcriptome Analyses of the Mutualistic Root Symbiont Piriformospora indica.</title>
        <authorList>
            <person name="Zuccaro A."/>
            <person name="Lahrmann U."/>
            <person name="Guldener U."/>
            <person name="Langen G."/>
            <person name="Pfiffi S."/>
            <person name="Biedenkopf D."/>
            <person name="Wong P."/>
            <person name="Samans B."/>
            <person name="Grimm C."/>
            <person name="Basiewicz M."/>
            <person name="Murat C."/>
            <person name="Martin F."/>
            <person name="Kogel K.H."/>
        </authorList>
    </citation>
    <scope>NUCLEOTIDE SEQUENCE [LARGE SCALE GENOMIC DNA]</scope>
    <source>
        <strain evidence="10 11">DSM 11827</strain>
    </source>
</reference>
<feature type="transmembrane region" description="Helical" evidence="8">
    <location>
        <begin position="99"/>
        <end position="120"/>
    </location>
</feature>
<keyword evidence="3 8" id="KW-0813">Transport</keyword>
<dbReference type="EMBL" id="CAFZ01000380">
    <property type="protein sequence ID" value="CCA74971.1"/>
    <property type="molecule type" value="Genomic_DNA"/>
</dbReference>
<feature type="transmembrane region" description="Helical" evidence="8">
    <location>
        <begin position="161"/>
        <end position="182"/>
    </location>
</feature>
<dbReference type="Pfam" id="PF03824">
    <property type="entry name" value="NicO"/>
    <property type="match status" value="1"/>
</dbReference>
<feature type="region of interest" description="Disordered" evidence="9">
    <location>
        <begin position="287"/>
        <end position="316"/>
    </location>
</feature>
<keyword evidence="7 8" id="KW-0472">Membrane</keyword>
<feature type="transmembrane region" description="Helical" evidence="8">
    <location>
        <begin position="194"/>
        <end position="214"/>
    </location>
</feature>
<evidence type="ECO:0000256" key="5">
    <source>
        <dbReference type="ARBA" id="ARBA00022692"/>
    </source>
</evidence>